<evidence type="ECO:0000256" key="1">
    <source>
        <dbReference type="PIRSR" id="PIRSR640198-1"/>
    </source>
</evidence>
<evidence type="ECO:0000259" key="3">
    <source>
        <dbReference type="PROSITE" id="PS51459"/>
    </source>
</evidence>
<keyword evidence="2" id="KW-0067">ATP-binding</keyword>
<name>K2Q0U8_9FLAO</name>
<dbReference type="STRING" id="555500.I215_11743"/>
<feature type="domain" description="Fido" evidence="3">
    <location>
        <begin position="167"/>
        <end position="318"/>
    </location>
</feature>
<feature type="active site" evidence="1">
    <location>
        <position position="255"/>
    </location>
</feature>
<dbReference type="PROSITE" id="PS51459">
    <property type="entry name" value="FIDO"/>
    <property type="match status" value="1"/>
</dbReference>
<evidence type="ECO:0000313" key="4">
    <source>
        <dbReference type="EMBL" id="EKF54521.1"/>
    </source>
</evidence>
<accession>K2Q0U8</accession>
<evidence type="ECO:0000313" key="5">
    <source>
        <dbReference type="Proteomes" id="UP000007364"/>
    </source>
</evidence>
<dbReference type="GO" id="GO:0005524">
    <property type="term" value="F:ATP binding"/>
    <property type="evidence" value="ECO:0007669"/>
    <property type="project" value="UniProtKB-KW"/>
</dbReference>
<comment type="caution">
    <text evidence="4">The sequence shown here is derived from an EMBL/GenBank/DDBJ whole genome shotgun (WGS) entry which is preliminary data.</text>
</comment>
<feature type="non-terminal residue" evidence="4">
    <location>
        <position position="1"/>
    </location>
</feature>
<feature type="binding site" evidence="2">
    <location>
        <begin position="259"/>
        <end position="266"/>
    </location>
    <ligand>
        <name>ATP</name>
        <dbReference type="ChEBI" id="CHEBI:30616"/>
    </ligand>
</feature>
<dbReference type="PATRIC" id="fig|555500.3.peg.2419"/>
<keyword evidence="5" id="KW-1185">Reference proteome</keyword>
<dbReference type="eggNOG" id="COG3177">
    <property type="taxonomic scope" value="Bacteria"/>
</dbReference>
<dbReference type="InterPro" id="IPR036597">
    <property type="entry name" value="Fido-like_dom_sf"/>
</dbReference>
<dbReference type="Gene3D" id="1.10.3290.10">
    <property type="entry name" value="Fido-like domain"/>
    <property type="match status" value="1"/>
</dbReference>
<reference evidence="4 5" key="1">
    <citation type="journal article" date="2012" name="J. Bacteriol.">
        <title>Genome Sequence of Galbibacter marinum Type Strain ck-I2-15.</title>
        <authorList>
            <person name="Lai Q."/>
            <person name="Li C."/>
            <person name="Shao Z."/>
        </authorList>
    </citation>
    <scope>NUCLEOTIDE SEQUENCE [LARGE SCALE GENOMIC DNA]</scope>
    <source>
        <strain evidence="5">ck-I2-15</strain>
    </source>
</reference>
<evidence type="ECO:0000256" key="2">
    <source>
        <dbReference type="PIRSR" id="PIRSR640198-2"/>
    </source>
</evidence>
<dbReference type="Pfam" id="PF02661">
    <property type="entry name" value="Fic"/>
    <property type="match status" value="1"/>
</dbReference>
<sequence length="435" mass="50194">CVAQIEPKYPVKHYSEEELIQLVSIEPTGQYSRRIWFLIEWLLGSELTGISSISKKSYVDVINTQLQYGVKGIRSPRQMVNNNLPGTVDFCPLVRKTTILEHHIQENLSARNKIYLKGIRKSILQRAASFLLLKDSKASFTIEGESPKSKRTARWGQAIGQAGMKDLSHEEFERLQQLVIENPRFIDMGYRKKGGFIGERDQDTFSPIPDHISAKHEDIPILITGLLETNRKLLDDEIDAVLAATIIAFGFVNIHPFVDGNGRIHRYLVHHILAKKSFSQQGIIFPVSASILDHIGDYHKVLERYSIPLLDFIEWKETADHSVEVIGETIDYYRYFDATAHAEFLYGCVKDTIENIIPQEVDYLIKYEEFKYYIDNTYEMPDDMVSLLVRFLEQNNGKFSKRAKGKEFSMLTEKEIEDIQSQYNLIFNPIKNKKH</sequence>
<dbReference type="OrthoDB" id="9814400at2"/>
<dbReference type="RefSeq" id="WP_008992187.1">
    <property type="nucleotide sequence ID" value="NZ_AMSG01000019.1"/>
</dbReference>
<dbReference type="AlphaFoldDB" id="K2Q0U8"/>
<dbReference type="EMBL" id="AMSG01000019">
    <property type="protein sequence ID" value="EKF54521.1"/>
    <property type="molecule type" value="Genomic_DNA"/>
</dbReference>
<dbReference type="InterPro" id="IPR040198">
    <property type="entry name" value="Fido_containing"/>
</dbReference>
<proteinExistence type="predicted"/>
<dbReference type="SUPFAM" id="SSF140931">
    <property type="entry name" value="Fic-like"/>
    <property type="match status" value="1"/>
</dbReference>
<dbReference type="PANTHER" id="PTHR13504">
    <property type="entry name" value="FIDO DOMAIN-CONTAINING PROTEIN DDB_G0283145"/>
    <property type="match status" value="1"/>
</dbReference>
<gene>
    <name evidence="4" type="ORF">I215_11743</name>
</gene>
<dbReference type="InterPro" id="IPR003812">
    <property type="entry name" value="Fido"/>
</dbReference>
<protein>
    <submittedName>
        <fullName evidence="4">Filamentation induced by camp protein fic</fullName>
    </submittedName>
</protein>
<dbReference type="Proteomes" id="UP000007364">
    <property type="component" value="Unassembled WGS sequence"/>
</dbReference>
<organism evidence="4 5">
    <name type="scientific">Galbibacter marinus</name>
    <dbReference type="NCBI Taxonomy" id="555500"/>
    <lineage>
        <taxon>Bacteria</taxon>
        <taxon>Pseudomonadati</taxon>
        <taxon>Bacteroidota</taxon>
        <taxon>Flavobacteriia</taxon>
        <taxon>Flavobacteriales</taxon>
        <taxon>Flavobacteriaceae</taxon>
        <taxon>Galbibacter</taxon>
    </lineage>
</organism>
<dbReference type="PANTHER" id="PTHR13504:SF38">
    <property type="entry name" value="FIDO DOMAIN-CONTAINING PROTEIN"/>
    <property type="match status" value="1"/>
</dbReference>
<keyword evidence="2" id="KW-0547">Nucleotide-binding</keyword>